<evidence type="ECO:0000256" key="5">
    <source>
        <dbReference type="SAM" id="MobiDB-lite"/>
    </source>
</evidence>
<reference evidence="7 8" key="1">
    <citation type="journal article" date="2019" name="Sci. Data">
        <title>Hybrid genome assembly and annotation of Danionella translucida.</title>
        <authorList>
            <person name="Kadobianskyi M."/>
            <person name="Schulze L."/>
            <person name="Schuelke M."/>
            <person name="Judkewitz B."/>
        </authorList>
    </citation>
    <scope>NUCLEOTIDE SEQUENCE [LARGE SCALE GENOMIC DNA]</scope>
    <source>
        <strain evidence="7 8">Bolton</strain>
    </source>
</reference>
<feature type="compositionally biased region" description="Basic and acidic residues" evidence="5">
    <location>
        <begin position="1024"/>
        <end position="1034"/>
    </location>
</feature>
<dbReference type="OrthoDB" id="5985928at2759"/>
<dbReference type="STRING" id="623744.A0A553N3E0"/>
<dbReference type="FunFam" id="3.40.50.300:FF:000366">
    <property type="entry name" value="GTPase, IMAP family member 2"/>
    <property type="match status" value="4"/>
</dbReference>
<feature type="domain" description="AIG1-type G" evidence="6">
    <location>
        <begin position="730"/>
        <end position="933"/>
    </location>
</feature>
<feature type="region of interest" description="Disordered" evidence="5">
    <location>
        <begin position="1024"/>
        <end position="1074"/>
    </location>
</feature>
<dbReference type="SUPFAM" id="SSF52540">
    <property type="entry name" value="P-loop containing nucleoside triphosphate hydrolases"/>
    <property type="match status" value="4"/>
</dbReference>
<feature type="coiled-coil region" evidence="4">
    <location>
        <begin position="405"/>
        <end position="450"/>
    </location>
</feature>
<feature type="compositionally biased region" description="Basic and acidic residues" evidence="5">
    <location>
        <begin position="1052"/>
        <end position="1062"/>
    </location>
</feature>
<dbReference type="Proteomes" id="UP000316079">
    <property type="component" value="Unassembled WGS sequence"/>
</dbReference>
<protein>
    <recommendedName>
        <fullName evidence="6">AIG1-type G domain-containing protein</fullName>
    </recommendedName>
</protein>
<accession>A0A553N3E0</accession>
<gene>
    <name evidence="7" type="ORF">DNTS_017609</name>
</gene>
<organism evidence="7 8">
    <name type="scientific">Danionella cerebrum</name>
    <dbReference type="NCBI Taxonomy" id="2873325"/>
    <lineage>
        <taxon>Eukaryota</taxon>
        <taxon>Metazoa</taxon>
        <taxon>Chordata</taxon>
        <taxon>Craniata</taxon>
        <taxon>Vertebrata</taxon>
        <taxon>Euteleostomi</taxon>
        <taxon>Actinopterygii</taxon>
        <taxon>Neopterygii</taxon>
        <taxon>Teleostei</taxon>
        <taxon>Ostariophysi</taxon>
        <taxon>Cypriniformes</taxon>
        <taxon>Danionidae</taxon>
        <taxon>Danioninae</taxon>
        <taxon>Danionella</taxon>
    </lineage>
</organism>
<feature type="region of interest" description="Disordered" evidence="5">
    <location>
        <begin position="505"/>
        <end position="524"/>
    </location>
</feature>
<name>A0A553N3E0_9TELE</name>
<evidence type="ECO:0000256" key="2">
    <source>
        <dbReference type="ARBA" id="ARBA00022741"/>
    </source>
</evidence>
<sequence>MDELRIVLLGKQGAGKSSSGNTLLGQRSFHAAASSVRVTETCSMNTSTVNQQTIKVVDTPGWSSSPDIKQEIIRSIEISSPGPHVFLLVLPIGRFTEEQINTNLNILEELGKEVCRFMIMLFTKGDDLEDTSFDDYLKGIHSLLNRILGLVENRYHVFNNRDKHPSQVLSLLSKIDKMVKMNGEQYYTTAMLPKRNVPILKHIGSQVRRDWDKRNLRDERVQCHQEQKLEERQQRTVNESENRGRRDGFERRKVSFSFDMKVTVVDTPGWCDTEFSEAELVEETMNCIKMSFPGPHVFLLVLRVDRFTDEEKQTVKKIQEIFGDCANSYMMILFTRKDDLEQESTSIESYLNTAHNDLKDLVSRCNGRYHVFNNRVKDHRQVTELLQKIQAMVFANGGGCYTNTTYQLLKDYKRLEAELEENKKEMQSRDAEHERRISALEQRIEFREAEKPSPGETKFSVLAMVSFLEQVQLNENKQKALTAQAARQKQILDLERQKLKDEQIKLQHQAQDEEKRRKELEREGERNMDELRIVLLGKQGAGKSSSGNTLLGQRSFHAAASSVRVTETCSMNTSTVNQQTIKVVDTPGWSSSPDIKQEIIRSIEISSPGPHVFLLVLPIGRFTEEQINTNLNILEEFGEEVCRFMIVLFTKGDDLEDTSFDDYLKGIHSLLNRILGLVENRYHVFNNRDKHPSQVLSLLSKIDKMVKMNGEQYYTTAMLPKRNVPMLKHNGKLRAILVGKTGVGKSATGNTILGREHFLKAVSSTSVTKQCQLGSSVVDAIKVTVVDTPGWCDTEFSEAELVDETMKCIKMSFPGPHVFLLVLRVDHFTEEEKQTVKKIQEIFGNCANCYMMILFTRKDDLEQEGTSIESYLNTAHNDLQDLVSQCNGDRADGCYTNTTYQLLREYKRREAEITKEMLSRDAEYRRRISAIEEMIQMREAQWQETLRIECITSIVAGAAINSLVTKVRISEENRRQQKEKYKVDEMKFQQQLQEEEKRKDRHRYELEREKERYKKDIENIKTDYKKEKEKLEREHRKRSHPLMDKTTTAPDNQDKEFSDSRPGRTQFASNECKETPGLRKRFQTELSLPSFLILIIIHEKNHSLVEKPVLLWQRVNSMLNFGCEHAEDSSSTSHIQDHLILEEMFVVEHGVSVRQSPNFILEHLLWNWKMTMSNHT</sequence>
<dbReference type="PANTHER" id="PTHR10903:SF188">
    <property type="entry name" value="GTPASE IMAP FAMILY MEMBER 2-LIKE-RELATED"/>
    <property type="match status" value="1"/>
</dbReference>
<dbReference type="InterPro" id="IPR006703">
    <property type="entry name" value="G_AIG1"/>
</dbReference>
<keyword evidence="4" id="KW-0175">Coiled coil</keyword>
<keyword evidence="2" id="KW-0547">Nucleotide-binding</keyword>
<dbReference type="InterPro" id="IPR027417">
    <property type="entry name" value="P-loop_NTPase"/>
</dbReference>
<evidence type="ECO:0000256" key="4">
    <source>
        <dbReference type="SAM" id="Coils"/>
    </source>
</evidence>
<dbReference type="PANTHER" id="PTHR10903">
    <property type="entry name" value="GTPASE, IMAP FAMILY MEMBER-RELATED"/>
    <property type="match status" value="1"/>
</dbReference>
<feature type="region of interest" description="Disordered" evidence="5">
    <location>
        <begin position="974"/>
        <end position="1001"/>
    </location>
</feature>
<feature type="compositionally biased region" description="Basic and acidic residues" evidence="5">
    <location>
        <begin position="974"/>
        <end position="987"/>
    </location>
</feature>
<keyword evidence="3" id="KW-0342">GTP-binding</keyword>
<dbReference type="PROSITE" id="PS51720">
    <property type="entry name" value="G_AIG1"/>
    <property type="match status" value="4"/>
</dbReference>
<feature type="region of interest" description="Disordered" evidence="5">
    <location>
        <begin position="227"/>
        <end position="246"/>
    </location>
</feature>
<dbReference type="EMBL" id="SRMA01027095">
    <property type="protein sequence ID" value="TRY59951.1"/>
    <property type="molecule type" value="Genomic_DNA"/>
</dbReference>
<comment type="similarity">
    <text evidence="1">Belongs to the TRAFAC class TrmE-Era-EngA-EngB-Septin-like GTPase superfamily. AIG1/Toc34/Toc159-like paraseptin GTPase family. IAN subfamily.</text>
</comment>
<dbReference type="AlphaFoldDB" id="A0A553N3E0"/>
<evidence type="ECO:0000259" key="6">
    <source>
        <dbReference type="PROSITE" id="PS51720"/>
    </source>
</evidence>
<comment type="caution">
    <text evidence="7">The sequence shown here is derived from an EMBL/GenBank/DDBJ whole genome shotgun (WGS) entry which is preliminary data.</text>
</comment>
<dbReference type="Pfam" id="PF04548">
    <property type="entry name" value="AIG1"/>
    <property type="match status" value="4"/>
</dbReference>
<feature type="domain" description="AIG1-type G" evidence="6">
    <location>
        <begin position="1"/>
        <end position="196"/>
    </location>
</feature>
<evidence type="ECO:0000256" key="3">
    <source>
        <dbReference type="ARBA" id="ARBA00023134"/>
    </source>
</evidence>
<feature type="domain" description="AIG1-type G" evidence="6">
    <location>
        <begin position="528"/>
        <end position="723"/>
    </location>
</feature>
<proteinExistence type="inferred from homology"/>
<keyword evidence="8" id="KW-1185">Reference proteome</keyword>
<dbReference type="Gene3D" id="3.40.50.300">
    <property type="entry name" value="P-loop containing nucleotide triphosphate hydrolases"/>
    <property type="match status" value="4"/>
</dbReference>
<dbReference type="GO" id="GO:0005525">
    <property type="term" value="F:GTP binding"/>
    <property type="evidence" value="ECO:0007669"/>
    <property type="project" value="UniProtKB-KW"/>
</dbReference>
<dbReference type="InterPro" id="IPR045058">
    <property type="entry name" value="GIMA/IAN/Toc"/>
</dbReference>
<evidence type="ECO:0000313" key="7">
    <source>
        <dbReference type="EMBL" id="TRY59951.1"/>
    </source>
</evidence>
<dbReference type="CDD" id="cd01852">
    <property type="entry name" value="AIG1"/>
    <property type="match status" value="2"/>
</dbReference>
<evidence type="ECO:0000256" key="1">
    <source>
        <dbReference type="ARBA" id="ARBA00008535"/>
    </source>
</evidence>
<evidence type="ECO:0000313" key="8">
    <source>
        <dbReference type="Proteomes" id="UP000316079"/>
    </source>
</evidence>
<feature type="domain" description="AIG1-type G" evidence="6">
    <location>
        <begin position="210"/>
        <end position="410"/>
    </location>
</feature>